<evidence type="ECO:0000256" key="1">
    <source>
        <dbReference type="SAM" id="MobiDB-lite"/>
    </source>
</evidence>
<dbReference type="SUPFAM" id="SSF53807">
    <property type="entry name" value="Helical backbone' metal receptor"/>
    <property type="match status" value="1"/>
</dbReference>
<dbReference type="PANTHER" id="PTHR38360:SF1">
    <property type="entry name" value="F12P19.7"/>
    <property type="match status" value="1"/>
</dbReference>
<protein>
    <submittedName>
        <fullName evidence="4">Uncharacterized protein</fullName>
    </submittedName>
</protein>
<evidence type="ECO:0000256" key="2">
    <source>
        <dbReference type="SAM" id="Phobius"/>
    </source>
</evidence>
<evidence type="ECO:0000313" key="4">
    <source>
        <dbReference type="EMBL" id="ORX70158.1"/>
    </source>
</evidence>
<organism evidence="4 5">
    <name type="scientific">Linderina pennispora</name>
    <dbReference type="NCBI Taxonomy" id="61395"/>
    <lineage>
        <taxon>Eukaryota</taxon>
        <taxon>Fungi</taxon>
        <taxon>Fungi incertae sedis</taxon>
        <taxon>Zoopagomycota</taxon>
        <taxon>Kickxellomycotina</taxon>
        <taxon>Kickxellomycetes</taxon>
        <taxon>Kickxellales</taxon>
        <taxon>Kickxellaceae</taxon>
        <taxon>Linderina</taxon>
    </lineage>
</organism>
<keyword evidence="2" id="KW-1133">Transmembrane helix</keyword>
<comment type="caution">
    <text evidence="4">The sequence shown here is derived from an EMBL/GenBank/DDBJ whole genome shotgun (WGS) entry which is preliminary data.</text>
</comment>
<dbReference type="GeneID" id="63804124"/>
<feature type="compositionally biased region" description="Polar residues" evidence="1">
    <location>
        <begin position="383"/>
        <end position="392"/>
    </location>
</feature>
<evidence type="ECO:0000256" key="3">
    <source>
        <dbReference type="SAM" id="SignalP"/>
    </source>
</evidence>
<feature type="transmembrane region" description="Helical" evidence="2">
    <location>
        <begin position="427"/>
        <end position="448"/>
    </location>
</feature>
<evidence type="ECO:0000313" key="5">
    <source>
        <dbReference type="Proteomes" id="UP000193922"/>
    </source>
</evidence>
<accession>A0A1Y1WA16</accession>
<keyword evidence="2" id="KW-0812">Transmembrane</keyword>
<feature type="chain" id="PRO_5012372574" evidence="3">
    <location>
        <begin position="23"/>
        <end position="480"/>
    </location>
</feature>
<dbReference type="STRING" id="61395.A0A1Y1WA16"/>
<dbReference type="RefSeq" id="XP_040743796.1">
    <property type="nucleotide sequence ID" value="XM_040887476.1"/>
</dbReference>
<keyword evidence="3" id="KW-0732">Signal</keyword>
<dbReference type="EMBL" id="MCFD01000006">
    <property type="protein sequence ID" value="ORX70158.1"/>
    <property type="molecule type" value="Genomic_DNA"/>
</dbReference>
<feature type="compositionally biased region" description="Basic and acidic residues" evidence="1">
    <location>
        <begin position="393"/>
        <end position="419"/>
    </location>
</feature>
<keyword evidence="5" id="KW-1185">Reference proteome</keyword>
<proteinExistence type="predicted"/>
<feature type="region of interest" description="Disordered" evidence="1">
    <location>
        <begin position="383"/>
        <end position="423"/>
    </location>
</feature>
<keyword evidence="2" id="KW-0472">Membrane</keyword>
<dbReference type="PANTHER" id="PTHR38360">
    <property type="entry name" value="OS03G0120000 PROTEIN"/>
    <property type="match status" value="1"/>
</dbReference>
<reference evidence="4 5" key="1">
    <citation type="submission" date="2016-07" db="EMBL/GenBank/DDBJ databases">
        <title>Pervasive Adenine N6-methylation of Active Genes in Fungi.</title>
        <authorList>
            <consortium name="DOE Joint Genome Institute"/>
            <person name="Mondo S.J."/>
            <person name="Dannebaum R.O."/>
            <person name="Kuo R.C."/>
            <person name="Labutti K."/>
            <person name="Haridas S."/>
            <person name="Kuo A."/>
            <person name="Salamov A."/>
            <person name="Ahrendt S.R."/>
            <person name="Lipzen A."/>
            <person name="Sullivan W."/>
            <person name="Andreopoulos W.B."/>
            <person name="Clum A."/>
            <person name="Lindquist E."/>
            <person name="Daum C."/>
            <person name="Ramamoorthy G.K."/>
            <person name="Gryganskyi A."/>
            <person name="Culley D."/>
            <person name="Magnuson J.K."/>
            <person name="James T.Y."/>
            <person name="O'Malley M.A."/>
            <person name="Stajich J.E."/>
            <person name="Spatafora J.W."/>
            <person name="Visel A."/>
            <person name="Grigoriev I.V."/>
        </authorList>
    </citation>
    <scope>NUCLEOTIDE SEQUENCE [LARGE SCALE GENOMIC DNA]</scope>
    <source>
        <strain evidence="4 5">ATCC 12442</strain>
    </source>
</reference>
<dbReference type="AlphaFoldDB" id="A0A1Y1WA16"/>
<gene>
    <name evidence="4" type="ORF">DL89DRAFT_267372</name>
</gene>
<sequence>MRPLVFALLLVAQQSLVGTAHAACTLDKVETITTPGFTIDTKDDHQVVEDTINKIKYGLFCENQPSNVDGIDRWFKIPVKSVGIRTPIGSGFLEALGKTSTLKAAASPSSLTNPCIANVGSLTDLTSTSATDAKLDVVFSNKEEDTDGKLSVRVPSDDSLTPLQLAEWVVFVGAFFNEAKNAAALFKQIKSAYECHTGNMKHLKNPPHAYWVQYQKTGDEKHYQFLTNAYEKNMLADAGATNNTKEAPSPDTDIDKFQSAVEDAEAVFDQTELTKDGKKISEWLENFGYKDAPNSKAAFLKQREIYRKDGYRNKNGNSNFPEFALVRPDLVLQDFISILEPEYNKSYTATWLWKLGSTTESTTIIGPDNYDCKAPWMATVPTCSPRTDFTGETDNKSKGSGKDSEKDSTSEGNDKEKKSGSGRTGKIVGGIIGAIVLIALGFVAMHYYNRHRQQTRLRGLSAGGYGESIGLQNASSYNRV</sequence>
<name>A0A1Y1WA16_9FUNG</name>
<dbReference type="OrthoDB" id="409848at2759"/>
<dbReference type="Proteomes" id="UP000193922">
    <property type="component" value="Unassembled WGS sequence"/>
</dbReference>
<feature type="signal peptide" evidence="3">
    <location>
        <begin position="1"/>
        <end position="22"/>
    </location>
</feature>